<feature type="domain" description="HTH arsR-type" evidence="4">
    <location>
        <begin position="9"/>
        <end position="102"/>
    </location>
</feature>
<dbReference type="InterPro" id="IPR011991">
    <property type="entry name" value="ArsR-like_HTH"/>
</dbReference>
<comment type="caution">
    <text evidence="5">The sequence shown here is derived from an EMBL/GenBank/DDBJ whole genome shotgun (WGS) entry which is preliminary data.</text>
</comment>
<organism evidence="5 6">
    <name type="scientific">Acidithiobacillus ferriphilus</name>
    <dbReference type="NCBI Taxonomy" id="1689834"/>
    <lineage>
        <taxon>Bacteria</taxon>
        <taxon>Pseudomonadati</taxon>
        <taxon>Pseudomonadota</taxon>
        <taxon>Acidithiobacillia</taxon>
        <taxon>Acidithiobacillales</taxon>
        <taxon>Acidithiobacillaceae</taxon>
        <taxon>Acidithiobacillus</taxon>
    </lineage>
</organism>
<evidence type="ECO:0000313" key="5">
    <source>
        <dbReference type="EMBL" id="MEB8512513.1"/>
    </source>
</evidence>
<dbReference type="Gene3D" id="1.10.10.10">
    <property type="entry name" value="Winged helix-like DNA-binding domain superfamily/Winged helix DNA-binding domain"/>
    <property type="match status" value="1"/>
</dbReference>
<dbReference type="PRINTS" id="PR00778">
    <property type="entry name" value="HTHARSR"/>
</dbReference>
<dbReference type="Pfam" id="PF12840">
    <property type="entry name" value="HTH_20"/>
    <property type="match status" value="1"/>
</dbReference>
<dbReference type="EMBL" id="JAQGFR010000012">
    <property type="protein sequence ID" value="MEB8512513.1"/>
    <property type="molecule type" value="Genomic_DNA"/>
</dbReference>
<keyword evidence="3" id="KW-0804">Transcription</keyword>
<dbReference type="InterPro" id="IPR051081">
    <property type="entry name" value="HTH_MetalResp_TranReg"/>
</dbReference>
<reference evidence="5 6" key="1">
    <citation type="submission" date="2022-11" db="EMBL/GenBank/DDBJ databases">
        <title>Comparative genomics analysis of Acidithiobacillus ferriphilus.</title>
        <authorList>
            <person name="Ma L."/>
        </authorList>
    </citation>
    <scope>NUCLEOTIDE SEQUENCE [LARGE SCALE GENOMIC DNA]</scope>
    <source>
        <strain evidence="5 6">DY15</strain>
    </source>
</reference>
<accession>A0ABU6FKH3</accession>
<protein>
    <submittedName>
        <fullName evidence="5">Helix-turn-helix transcriptional regulator</fullName>
    </submittedName>
</protein>
<sequence length="118" mass="13099">MSSMRIFYHPDRDSLDLPSVLHALSDPIRLNIIQSLAQDGELSCGAFAIKIPKSTLSHHFKVLREGGVIHTRMEGAHRIVSLRMEDLGARFPGLIQAILTALALKDGSDLEFRLPRSI</sequence>
<name>A0ABU6FKH3_9PROT</name>
<evidence type="ECO:0000256" key="1">
    <source>
        <dbReference type="ARBA" id="ARBA00023015"/>
    </source>
</evidence>
<evidence type="ECO:0000256" key="2">
    <source>
        <dbReference type="ARBA" id="ARBA00023125"/>
    </source>
</evidence>
<proteinExistence type="predicted"/>
<evidence type="ECO:0000313" key="6">
    <source>
        <dbReference type="Proteomes" id="UP001308776"/>
    </source>
</evidence>
<dbReference type="PROSITE" id="PS50987">
    <property type="entry name" value="HTH_ARSR_2"/>
    <property type="match status" value="1"/>
</dbReference>
<dbReference type="Proteomes" id="UP001308776">
    <property type="component" value="Unassembled WGS sequence"/>
</dbReference>
<dbReference type="PANTHER" id="PTHR33154:SF12">
    <property type="entry name" value="TRANSCRIPTIONAL REGULATORY PROTEIN"/>
    <property type="match status" value="1"/>
</dbReference>
<keyword evidence="6" id="KW-1185">Reference proteome</keyword>
<dbReference type="InterPro" id="IPR036388">
    <property type="entry name" value="WH-like_DNA-bd_sf"/>
</dbReference>
<dbReference type="InterPro" id="IPR036390">
    <property type="entry name" value="WH_DNA-bd_sf"/>
</dbReference>
<dbReference type="InterPro" id="IPR001845">
    <property type="entry name" value="HTH_ArsR_DNA-bd_dom"/>
</dbReference>
<gene>
    <name evidence="5" type="ORF">OW717_00475</name>
</gene>
<keyword evidence="1" id="KW-0805">Transcription regulation</keyword>
<evidence type="ECO:0000259" key="4">
    <source>
        <dbReference type="PROSITE" id="PS50987"/>
    </source>
</evidence>
<dbReference type="SMART" id="SM00418">
    <property type="entry name" value="HTH_ARSR"/>
    <property type="match status" value="1"/>
</dbReference>
<dbReference type="CDD" id="cd00090">
    <property type="entry name" value="HTH_ARSR"/>
    <property type="match status" value="1"/>
</dbReference>
<dbReference type="RefSeq" id="WP_231104428.1">
    <property type="nucleotide sequence ID" value="NZ_JAQGFK010000012.1"/>
</dbReference>
<evidence type="ECO:0000256" key="3">
    <source>
        <dbReference type="ARBA" id="ARBA00023163"/>
    </source>
</evidence>
<keyword evidence="2" id="KW-0238">DNA-binding</keyword>
<dbReference type="PANTHER" id="PTHR33154">
    <property type="entry name" value="TRANSCRIPTIONAL REGULATOR, ARSR FAMILY"/>
    <property type="match status" value="1"/>
</dbReference>
<dbReference type="SUPFAM" id="SSF46785">
    <property type="entry name" value="Winged helix' DNA-binding domain"/>
    <property type="match status" value="1"/>
</dbReference>